<feature type="region of interest" description="Disordered" evidence="10">
    <location>
        <begin position="122"/>
        <end position="152"/>
    </location>
</feature>
<dbReference type="GO" id="GO:0005886">
    <property type="term" value="C:plasma membrane"/>
    <property type="evidence" value="ECO:0007669"/>
    <property type="project" value="UniProtKB-SubCell"/>
</dbReference>
<evidence type="ECO:0000256" key="9">
    <source>
        <dbReference type="RuleBase" id="RU003613"/>
    </source>
</evidence>
<reference evidence="13 14" key="1">
    <citation type="submission" date="2006-03" db="EMBL/GenBank/DDBJ databases">
        <title>Complete sequence of Methylobacillus flagellatus KT.</title>
        <authorList>
            <consortium name="US DOE Joint Genome Institute"/>
            <person name="Copeland A."/>
            <person name="Lucas S."/>
            <person name="Lapidus A."/>
            <person name="Barry K."/>
            <person name="Detter J.C."/>
            <person name="Glavina del Rio T."/>
            <person name="Hammon N."/>
            <person name="Israni S."/>
            <person name="Dalin E."/>
            <person name="Tice H."/>
            <person name="Pitluck S."/>
            <person name="Brettin T."/>
            <person name="Bruce D."/>
            <person name="Han C."/>
            <person name="Tapia R."/>
            <person name="Saunders E."/>
            <person name="Gilna P."/>
            <person name="Schmutz J."/>
            <person name="Larimer F."/>
            <person name="Land M."/>
            <person name="Kyrpides N."/>
            <person name="Anderson I."/>
            <person name="Richardson P."/>
        </authorList>
    </citation>
    <scope>NUCLEOTIDE SEQUENCE [LARGE SCALE GENOMIC DNA]</scope>
    <source>
        <strain evidence="14">KT / ATCC 51484 / DSM 6875</strain>
    </source>
</reference>
<dbReference type="RefSeq" id="WP_011479624.1">
    <property type="nucleotide sequence ID" value="NC_007947.1"/>
</dbReference>
<evidence type="ECO:0000256" key="3">
    <source>
        <dbReference type="ARBA" id="ARBA00022618"/>
    </source>
</evidence>
<keyword evidence="7 8" id="KW-0131">Cell cycle</keyword>
<sequence length="438" mass="48539">MTDLHWALLGLGVLIIGAVLAFNWWQERKFRQETFKRFDEPKYDALMEEARALRNEEFHIDPHAVNDVDDGQTADPSTVKQASFEEQVDLRDVPEEQGAALAGSYAGTQESTDEVMVESVPEETELPPWEDHAQDEGREPVESFTAASAEPAPAAHPVLTIPPEVNPDIDFVAVLSLPAPVSGQALREFLHTITDIDKPVYAYGLGSDQRWHLLTREQESTQFSAAVCALQLADRAGAVSTGTLSRFHLAVEALAKSLHASIEWLNAENPLQQAVELDQFCVEVDKMVGFHLAQGANGPFTGTKFRGLAEAGGLTLGEDGAYHYIIEDSNGDRHVLFSVVNHDKLPFSTEMLRTSVIRGVTFQLDIPRVQNCSEAYNHMVLLARQMEHGLGARLVDDRQHELSDAQIDKIRHQIKLIHDKMIAHGIVPGQAYALRLFS</sequence>
<evidence type="ECO:0000256" key="10">
    <source>
        <dbReference type="SAM" id="MobiDB-lite"/>
    </source>
</evidence>
<feature type="compositionally biased region" description="Basic and acidic residues" evidence="10">
    <location>
        <begin position="129"/>
        <end position="141"/>
    </location>
</feature>
<accession>Q1H1G7</accession>
<feature type="domain" description="ZipA C-terminal FtsZ-binding" evidence="12">
    <location>
        <begin position="284"/>
        <end position="414"/>
    </location>
</feature>
<dbReference type="InterPro" id="IPR011919">
    <property type="entry name" value="Cell_div_ZipA"/>
</dbReference>
<dbReference type="InterPro" id="IPR036765">
    <property type="entry name" value="ZipA_FtsZ-bd_C_sf"/>
</dbReference>
<dbReference type="KEGG" id="mfa:Mfla_1402"/>
<evidence type="ECO:0000256" key="2">
    <source>
        <dbReference type="ARBA" id="ARBA00022519"/>
    </source>
</evidence>
<evidence type="ECO:0000256" key="7">
    <source>
        <dbReference type="ARBA" id="ARBA00023306"/>
    </source>
</evidence>
<proteinExistence type="inferred from homology"/>
<comment type="subcellular location">
    <subcellularLocation>
        <location evidence="9">Cell inner membrane</location>
        <topology evidence="9">Single-pass type I membrane protein</topology>
    </subcellularLocation>
</comment>
<dbReference type="PANTHER" id="PTHR38685">
    <property type="entry name" value="CELL DIVISION PROTEIN ZIPA"/>
    <property type="match status" value="1"/>
</dbReference>
<dbReference type="GO" id="GO:0032153">
    <property type="term" value="C:cell division site"/>
    <property type="evidence" value="ECO:0007669"/>
    <property type="project" value="TreeGrafter"/>
</dbReference>
<keyword evidence="5 11" id="KW-1133">Transmembrane helix</keyword>
<keyword evidence="3 8" id="KW-0132">Cell division</keyword>
<keyword evidence="6 9" id="KW-0472">Membrane</keyword>
<dbReference type="Gene3D" id="3.30.1400.10">
    <property type="entry name" value="ZipA, C-terminal FtsZ-binding domain"/>
    <property type="match status" value="1"/>
</dbReference>
<keyword evidence="1 9" id="KW-1003">Cell membrane</keyword>
<evidence type="ECO:0000256" key="4">
    <source>
        <dbReference type="ARBA" id="ARBA00022692"/>
    </source>
</evidence>
<dbReference type="Proteomes" id="UP000002440">
    <property type="component" value="Chromosome"/>
</dbReference>
<dbReference type="SMART" id="SM00771">
    <property type="entry name" value="ZipA_C"/>
    <property type="match status" value="1"/>
</dbReference>
<feature type="transmembrane region" description="Helical" evidence="11">
    <location>
        <begin position="6"/>
        <end position="25"/>
    </location>
</feature>
<evidence type="ECO:0000313" key="13">
    <source>
        <dbReference type="EMBL" id="ABE49670.1"/>
    </source>
</evidence>
<keyword evidence="2 9" id="KW-0997">Cell inner membrane</keyword>
<evidence type="ECO:0000256" key="6">
    <source>
        <dbReference type="ARBA" id="ARBA00023136"/>
    </source>
</evidence>
<dbReference type="STRING" id="265072.Mfla_1402"/>
<evidence type="ECO:0000256" key="5">
    <source>
        <dbReference type="ARBA" id="ARBA00022989"/>
    </source>
</evidence>
<comment type="function">
    <text evidence="8">Essential cell division protein that stabilizes the FtsZ protofilaments by cross-linking them and that serves as a cytoplasmic membrane anchor for the Z ring. Also required for the recruitment to the septal ring of downstream cell division proteins.</text>
</comment>
<gene>
    <name evidence="13" type="ordered locus">Mfla_1402</name>
</gene>
<dbReference type="OrthoDB" id="8521018at2"/>
<dbReference type="PANTHER" id="PTHR38685:SF1">
    <property type="entry name" value="CELL DIVISION PROTEIN ZIPA"/>
    <property type="match status" value="1"/>
</dbReference>
<keyword evidence="14" id="KW-1185">Reference proteome</keyword>
<comment type="similarity">
    <text evidence="8">Belongs to the ZipA family.</text>
</comment>
<evidence type="ECO:0000256" key="8">
    <source>
        <dbReference type="RuleBase" id="RU003612"/>
    </source>
</evidence>
<dbReference type="eggNOG" id="COG3115">
    <property type="taxonomic scope" value="Bacteria"/>
</dbReference>
<dbReference type="SUPFAM" id="SSF64383">
    <property type="entry name" value="Cell-division protein ZipA, C-terminal domain"/>
    <property type="match status" value="1"/>
</dbReference>
<dbReference type="GO" id="GO:0000917">
    <property type="term" value="P:division septum assembly"/>
    <property type="evidence" value="ECO:0007669"/>
    <property type="project" value="TreeGrafter"/>
</dbReference>
<evidence type="ECO:0000256" key="1">
    <source>
        <dbReference type="ARBA" id="ARBA00022475"/>
    </source>
</evidence>
<organism evidence="13 14">
    <name type="scientific">Methylobacillus flagellatus (strain ATCC 51484 / DSM 6875 / VKM B-1610 / KT)</name>
    <dbReference type="NCBI Taxonomy" id="265072"/>
    <lineage>
        <taxon>Bacteria</taxon>
        <taxon>Pseudomonadati</taxon>
        <taxon>Pseudomonadota</taxon>
        <taxon>Betaproteobacteria</taxon>
        <taxon>Nitrosomonadales</taxon>
        <taxon>Methylophilaceae</taxon>
        <taxon>Methylobacillus</taxon>
    </lineage>
</organism>
<evidence type="ECO:0000256" key="11">
    <source>
        <dbReference type="SAM" id="Phobius"/>
    </source>
</evidence>
<dbReference type="AlphaFoldDB" id="Q1H1G7"/>
<keyword evidence="4 9" id="KW-0812">Transmembrane</keyword>
<name>Q1H1G7_METFK</name>
<dbReference type="Pfam" id="PF04354">
    <property type="entry name" value="ZipA_C"/>
    <property type="match status" value="1"/>
</dbReference>
<dbReference type="InterPro" id="IPR007449">
    <property type="entry name" value="ZipA_FtsZ-bd_C"/>
</dbReference>
<dbReference type="EMBL" id="CP000284">
    <property type="protein sequence ID" value="ABE49670.1"/>
    <property type="molecule type" value="Genomic_DNA"/>
</dbReference>
<evidence type="ECO:0000259" key="12">
    <source>
        <dbReference type="SMART" id="SM00771"/>
    </source>
</evidence>
<evidence type="ECO:0000313" key="14">
    <source>
        <dbReference type="Proteomes" id="UP000002440"/>
    </source>
</evidence>
<dbReference type="HOGENOM" id="CLU_040030_1_1_4"/>
<protein>
    <recommendedName>
        <fullName evidence="8">Cell division protein ZipA</fullName>
    </recommendedName>
</protein>